<feature type="transmembrane region" description="Helical" evidence="1">
    <location>
        <begin position="537"/>
        <end position="554"/>
    </location>
</feature>
<feature type="transmembrane region" description="Helical" evidence="1">
    <location>
        <begin position="348"/>
        <end position="367"/>
    </location>
</feature>
<evidence type="ECO:0000256" key="1">
    <source>
        <dbReference type="SAM" id="Phobius"/>
    </source>
</evidence>
<organism evidence="2 3">
    <name type="scientific">Hydrotalea sandarakina</name>
    <dbReference type="NCBI Taxonomy" id="1004304"/>
    <lineage>
        <taxon>Bacteria</taxon>
        <taxon>Pseudomonadati</taxon>
        <taxon>Bacteroidota</taxon>
        <taxon>Chitinophagia</taxon>
        <taxon>Chitinophagales</taxon>
        <taxon>Chitinophagaceae</taxon>
        <taxon>Hydrotalea</taxon>
    </lineage>
</organism>
<dbReference type="PANTHER" id="PTHR38454:SF1">
    <property type="entry name" value="INTEGRAL MEMBRANE PROTEIN"/>
    <property type="match status" value="1"/>
</dbReference>
<protein>
    <submittedName>
        <fullName evidence="2">Membrane protein YfhO</fullName>
    </submittedName>
</protein>
<name>A0A2W7SG60_9BACT</name>
<feature type="transmembrane region" description="Helical" evidence="1">
    <location>
        <begin position="172"/>
        <end position="188"/>
    </location>
</feature>
<keyword evidence="3" id="KW-1185">Reference proteome</keyword>
<keyword evidence="1" id="KW-0812">Transmembrane</keyword>
<feature type="transmembrane region" description="Helical" evidence="1">
    <location>
        <begin position="93"/>
        <end position="115"/>
    </location>
</feature>
<feature type="transmembrane region" description="Helical" evidence="1">
    <location>
        <begin position="412"/>
        <end position="430"/>
    </location>
</feature>
<feature type="transmembrane region" description="Helical" evidence="1">
    <location>
        <begin position="226"/>
        <end position="246"/>
    </location>
</feature>
<dbReference type="Pfam" id="PF09586">
    <property type="entry name" value="YfhO"/>
    <property type="match status" value="1"/>
</dbReference>
<keyword evidence="1" id="KW-0472">Membrane</keyword>
<feature type="transmembrane region" description="Helical" evidence="1">
    <location>
        <begin position="9"/>
        <end position="26"/>
    </location>
</feature>
<gene>
    <name evidence="2" type="ORF">LX80_00391</name>
</gene>
<dbReference type="PANTHER" id="PTHR38454">
    <property type="entry name" value="INTEGRAL MEMBRANE PROTEIN-RELATED"/>
    <property type="match status" value="1"/>
</dbReference>
<keyword evidence="1" id="KW-1133">Transmembrane helix</keyword>
<evidence type="ECO:0000313" key="3">
    <source>
        <dbReference type="Proteomes" id="UP000249720"/>
    </source>
</evidence>
<feature type="transmembrane region" description="Helical" evidence="1">
    <location>
        <begin position="800"/>
        <end position="823"/>
    </location>
</feature>
<feature type="transmembrane region" description="Helical" evidence="1">
    <location>
        <begin position="374"/>
        <end position="392"/>
    </location>
</feature>
<dbReference type="InterPro" id="IPR018580">
    <property type="entry name" value="Uncharacterised_YfhO"/>
</dbReference>
<feature type="transmembrane region" description="Helical" evidence="1">
    <location>
        <begin position="194"/>
        <end position="214"/>
    </location>
</feature>
<dbReference type="AlphaFoldDB" id="A0A2W7SG60"/>
<feature type="transmembrane region" description="Helical" evidence="1">
    <location>
        <begin position="512"/>
        <end position="530"/>
    </location>
</feature>
<feature type="transmembrane region" description="Helical" evidence="1">
    <location>
        <begin position="151"/>
        <end position="167"/>
    </location>
</feature>
<comment type="caution">
    <text evidence="2">The sequence shown here is derived from an EMBL/GenBank/DDBJ whole genome shotgun (WGS) entry which is preliminary data.</text>
</comment>
<dbReference type="Proteomes" id="UP000249720">
    <property type="component" value="Unassembled WGS sequence"/>
</dbReference>
<proteinExistence type="predicted"/>
<reference evidence="2 3" key="1">
    <citation type="submission" date="2018-06" db="EMBL/GenBank/DDBJ databases">
        <title>Genomic Encyclopedia of Archaeal and Bacterial Type Strains, Phase II (KMG-II): from individual species to whole genera.</title>
        <authorList>
            <person name="Goeker M."/>
        </authorList>
    </citation>
    <scope>NUCLEOTIDE SEQUENCE [LARGE SCALE GENOMIC DNA]</scope>
    <source>
        <strain evidence="2 3">DSM 23241</strain>
    </source>
</reference>
<dbReference type="OrthoDB" id="9772884at2"/>
<feature type="transmembrane region" description="Helical" evidence="1">
    <location>
        <begin position="122"/>
        <end position="145"/>
    </location>
</feature>
<accession>A0A2W7SG60</accession>
<evidence type="ECO:0000313" key="2">
    <source>
        <dbReference type="EMBL" id="PZX65897.1"/>
    </source>
</evidence>
<sequence>MKNVALKNLLPHIIAIVLFAIVAVLFSKPTIEGKVLQQSDVIHWRGMAQDLIQYKDTHGHYPLWNNNLFGGMPAYQIILTAANPVSIVYAHPLFMLFLPKPIGYFFLLCISFYFLSQVVKTNYWIGIAGSIGYAYASFSAIIVAAGHDTQMLALGYVPALVGAIWLIYEKKYWWGTALTALFSGLLIAQNHLQIAYYFIIIAAFMTIGFIIQWIKAKDYKHLVKALILTFIAGAIGASCNLVTLATTNDYSKATMRNGTLNLDTAANATSTRKTAGLPIDYAFNWSYGKAESFTLLIPDVYGGASSGELNGDSHIAKMLQQKGVPDDQAAQFAESMPSYWGNQPFTSGPVYLGAVLCLLFIFGIVYLKTPHKWWLLILTVVALLMSWGKNFMFFNEFLFNHLPLYNKFRVPTMTLVIPQFTFPFVAILVLQQLFFDTKDKAFAIFALKKTLIITGAFFVLAILLYFSFDYAAPADANLKSYFTQLTQGNTTEANSIYNALIEDRRSLFGADLLRSIIFVVLAAASIFFYLKNKLKVTYAIAAIVILIAADNISIDRRYFSEKNFQDEESIDDAYFKPSAADQQILKDTSYYRVLNLTQDVFNDALTSYHFHSVGGYHPAKLSIVEDLLNFQLRKQPMNRQVLNMLNTKYIIVNNPATNKPEVQLNPEALGPCWFVKTVQFVNGPAAVMKALNNFTPKDTAIVDAAQQSLVTYTNTTDTAASIQLVKNDNDIIHYVSNSSSNGFAVFSEIYYNRGWKAYIDGKEVPIIQTDYVLRGLSIPAGKHEILFEFKPASYYDSTKIAIGASALVWILIIAAIVHSFRLINSKPE</sequence>
<feature type="transmembrane region" description="Helical" evidence="1">
    <location>
        <begin position="451"/>
        <end position="468"/>
    </location>
</feature>
<dbReference type="RefSeq" id="WP_146250356.1">
    <property type="nucleotide sequence ID" value="NZ_QKZV01000001.1"/>
</dbReference>
<dbReference type="EMBL" id="QKZV01000001">
    <property type="protein sequence ID" value="PZX65897.1"/>
    <property type="molecule type" value="Genomic_DNA"/>
</dbReference>